<feature type="domain" description="RABX5 catalytic core helical" evidence="1">
    <location>
        <begin position="31"/>
        <end position="95"/>
    </location>
</feature>
<dbReference type="Gene3D" id="1.20.1050.80">
    <property type="entry name" value="VPS9 domain"/>
    <property type="match status" value="1"/>
</dbReference>
<name>A0A0P0W612_ORYSJ</name>
<dbReference type="PANTHER" id="PTHR23101">
    <property type="entry name" value="RAB GDP/GTP EXCHANGE FACTOR"/>
    <property type="match status" value="1"/>
</dbReference>
<gene>
    <name evidence="2" type="primary">OSJNBa0075M12.27</name>
</gene>
<dbReference type="Gene3D" id="1.10.246.120">
    <property type="match status" value="1"/>
</dbReference>
<dbReference type="InterPro" id="IPR045046">
    <property type="entry name" value="Vps9-like"/>
</dbReference>
<evidence type="ECO:0000313" key="2">
    <source>
        <dbReference type="EMBL" id="AAT77029.1"/>
    </source>
</evidence>
<dbReference type="InterPro" id="IPR041545">
    <property type="entry name" value="DUF5601"/>
</dbReference>
<sequence length="145" mass="16428">MESPTSPASRLDFYDFIGRMRRPAAADLFHSIRSFLASLSQGGEPNAEVDGGRVQTFFAEMETAIRDHPLWANATNQEIDNALEGLEKYIMTKLFDRAFASSAEDVKSDMEISEKIGLLQHFVRPHHLDIPKLLHNEAAWLVRQQ</sequence>
<dbReference type="GO" id="GO:0016192">
    <property type="term" value="P:vesicle-mediated transport"/>
    <property type="evidence" value="ECO:0007669"/>
    <property type="project" value="InterPro"/>
</dbReference>
<dbReference type="Gramene" id="Os03t0842700-03">
    <property type="protein sequence ID" value="Os03t0842700-03"/>
    <property type="gene ID" value="Os03g0842700"/>
</dbReference>
<dbReference type="EMBL" id="AC096856">
    <property type="protein sequence ID" value="AAT77029.1"/>
    <property type="molecule type" value="Genomic_DNA"/>
</dbReference>
<dbReference type="InterPro" id="IPR037191">
    <property type="entry name" value="VPS9_dom_sf"/>
</dbReference>
<evidence type="ECO:0000259" key="1">
    <source>
        <dbReference type="Pfam" id="PF18151"/>
    </source>
</evidence>
<proteinExistence type="predicted"/>
<reference evidence="3" key="2">
    <citation type="journal article" date="2008" name="Nucleic Acids Res.">
        <title>The rice annotation project database (RAP-DB): 2008 update.</title>
        <authorList>
            <consortium name="The rice annotation project (RAP)"/>
        </authorList>
    </citation>
    <scope>GENOME REANNOTATION</scope>
    <source>
        <strain evidence="3">cv. Nipponbare</strain>
    </source>
</reference>
<dbReference type="Proteomes" id="UP000000763">
    <property type="component" value="Chromosome 3"/>
</dbReference>
<accession>A0A0P0W612</accession>
<dbReference type="SUPFAM" id="SSF109993">
    <property type="entry name" value="VPS9 domain"/>
    <property type="match status" value="1"/>
</dbReference>
<dbReference type="GO" id="GO:0005085">
    <property type="term" value="F:guanyl-nucleotide exchange factor activity"/>
    <property type="evidence" value="ECO:0007669"/>
    <property type="project" value="InterPro"/>
</dbReference>
<organism evidence="2 3">
    <name type="scientific">Oryza sativa subsp. japonica</name>
    <name type="common">Rice</name>
    <dbReference type="NCBI Taxonomy" id="39947"/>
    <lineage>
        <taxon>Eukaryota</taxon>
        <taxon>Viridiplantae</taxon>
        <taxon>Streptophyta</taxon>
        <taxon>Embryophyta</taxon>
        <taxon>Tracheophyta</taxon>
        <taxon>Spermatophyta</taxon>
        <taxon>Magnoliopsida</taxon>
        <taxon>Liliopsida</taxon>
        <taxon>Poales</taxon>
        <taxon>Poaceae</taxon>
        <taxon>BOP clade</taxon>
        <taxon>Oryzoideae</taxon>
        <taxon>Oryzeae</taxon>
        <taxon>Oryzinae</taxon>
        <taxon>Oryza</taxon>
        <taxon>Oryza sativa</taxon>
    </lineage>
</organism>
<dbReference type="SMR" id="A0A0P0W612"/>
<dbReference type="AlphaFoldDB" id="A0A0P0W612"/>
<dbReference type="Pfam" id="PF18151">
    <property type="entry name" value="DUF5601"/>
    <property type="match status" value="1"/>
</dbReference>
<reference evidence="3" key="1">
    <citation type="journal article" date="2005" name="Nature">
        <title>The map-based sequence of the rice genome.</title>
        <authorList>
            <consortium name="International rice genome sequencing project (IRGSP)"/>
            <person name="Matsumoto T."/>
            <person name="Wu J."/>
            <person name="Kanamori H."/>
            <person name="Katayose Y."/>
            <person name="Fujisawa M."/>
            <person name="Namiki N."/>
            <person name="Mizuno H."/>
            <person name="Yamamoto K."/>
            <person name="Antonio B.A."/>
            <person name="Baba T."/>
            <person name="Sakata K."/>
            <person name="Nagamura Y."/>
            <person name="Aoki H."/>
            <person name="Arikawa K."/>
            <person name="Arita K."/>
            <person name="Bito T."/>
            <person name="Chiden Y."/>
            <person name="Fujitsuka N."/>
            <person name="Fukunaka R."/>
            <person name="Hamada M."/>
            <person name="Harada C."/>
            <person name="Hayashi A."/>
            <person name="Hijishita S."/>
            <person name="Honda M."/>
            <person name="Hosokawa S."/>
            <person name="Ichikawa Y."/>
            <person name="Idonuma A."/>
            <person name="Iijima M."/>
            <person name="Ikeda M."/>
            <person name="Ikeno M."/>
            <person name="Ito K."/>
            <person name="Ito S."/>
            <person name="Ito T."/>
            <person name="Ito Y."/>
            <person name="Ito Y."/>
            <person name="Iwabuchi A."/>
            <person name="Kamiya K."/>
            <person name="Karasawa W."/>
            <person name="Kurita K."/>
            <person name="Katagiri S."/>
            <person name="Kikuta A."/>
            <person name="Kobayashi H."/>
            <person name="Kobayashi N."/>
            <person name="Machita K."/>
            <person name="Maehara T."/>
            <person name="Masukawa M."/>
            <person name="Mizubayashi T."/>
            <person name="Mukai Y."/>
            <person name="Nagasaki H."/>
            <person name="Nagata Y."/>
            <person name="Naito S."/>
            <person name="Nakashima M."/>
            <person name="Nakama Y."/>
            <person name="Nakamichi Y."/>
            <person name="Nakamura M."/>
            <person name="Meguro A."/>
            <person name="Negishi M."/>
            <person name="Ohta I."/>
            <person name="Ohta T."/>
            <person name="Okamoto M."/>
            <person name="Ono N."/>
            <person name="Saji S."/>
            <person name="Sakaguchi M."/>
            <person name="Sakai K."/>
            <person name="Shibata M."/>
            <person name="Shimokawa T."/>
            <person name="Song J."/>
            <person name="Takazaki Y."/>
            <person name="Terasawa K."/>
            <person name="Tsugane M."/>
            <person name="Tsuji K."/>
            <person name="Ueda S."/>
            <person name="Waki K."/>
            <person name="Yamagata H."/>
            <person name="Yamamoto M."/>
            <person name="Yamamoto S."/>
            <person name="Yamane H."/>
            <person name="Yoshiki S."/>
            <person name="Yoshihara R."/>
            <person name="Yukawa K."/>
            <person name="Zhong H."/>
            <person name="Yano M."/>
            <person name="Yuan Q."/>
            <person name="Ouyang S."/>
            <person name="Liu J."/>
            <person name="Jones K.M."/>
            <person name="Gansberger K."/>
            <person name="Moffat K."/>
            <person name="Hill J."/>
            <person name="Bera J."/>
            <person name="Fadrosh D."/>
            <person name="Jin S."/>
            <person name="Johri S."/>
            <person name="Kim M."/>
            <person name="Overton L."/>
            <person name="Reardon M."/>
            <person name="Tsitrin T."/>
            <person name="Vuong H."/>
            <person name="Weaver B."/>
            <person name="Ciecko A."/>
            <person name="Tallon L."/>
            <person name="Jackson J."/>
            <person name="Pai G."/>
            <person name="Aken S.V."/>
            <person name="Utterback T."/>
            <person name="Reidmuller S."/>
            <person name="Feldblyum T."/>
            <person name="Hsiao J."/>
            <person name="Zismann V."/>
            <person name="Iobst S."/>
            <person name="de Vazeille A.R."/>
            <person name="Buell C.R."/>
            <person name="Ying K."/>
            <person name="Li Y."/>
            <person name="Lu T."/>
            <person name="Huang Y."/>
            <person name="Zhao Q."/>
            <person name="Feng Q."/>
            <person name="Zhang L."/>
            <person name="Zhu J."/>
            <person name="Weng Q."/>
            <person name="Mu J."/>
            <person name="Lu Y."/>
            <person name="Fan D."/>
            <person name="Liu Y."/>
            <person name="Guan J."/>
            <person name="Zhang Y."/>
            <person name="Yu S."/>
            <person name="Liu X."/>
            <person name="Zhang Y."/>
            <person name="Hong G."/>
            <person name="Han B."/>
            <person name="Choisne N."/>
            <person name="Demange N."/>
            <person name="Orjeda G."/>
            <person name="Samain S."/>
            <person name="Cattolico L."/>
            <person name="Pelletier E."/>
            <person name="Couloux A."/>
            <person name="Segurens B."/>
            <person name="Wincker P."/>
            <person name="D'Hont A."/>
            <person name="Scarpelli C."/>
            <person name="Weissenbach J."/>
            <person name="Salanoubat M."/>
            <person name="Quetier F."/>
            <person name="Yu Y."/>
            <person name="Kim H.R."/>
            <person name="Rambo T."/>
            <person name="Currie J."/>
            <person name="Collura K."/>
            <person name="Luo M."/>
            <person name="Yang T."/>
            <person name="Ammiraju J.S.S."/>
            <person name="Engler F."/>
            <person name="Soderlund C."/>
            <person name="Wing R.A."/>
            <person name="Palmer L.E."/>
            <person name="de la Bastide M."/>
            <person name="Spiegel L."/>
            <person name="Nascimento L."/>
            <person name="Zutavern T."/>
            <person name="O'Shaughnessy A."/>
            <person name="Dike S."/>
            <person name="Dedhia N."/>
            <person name="Preston R."/>
            <person name="Balija V."/>
            <person name="McCombie W.R."/>
            <person name="Chow T."/>
            <person name="Chen H."/>
            <person name="Chung M."/>
            <person name="Chen C."/>
            <person name="Shaw J."/>
            <person name="Wu H."/>
            <person name="Hsiao K."/>
            <person name="Chao Y."/>
            <person name="Chu M."/>
            <person name="Cheng C."/>
            <person name="Hour A."/>
            <person name="Lee P."/>
            <person name="Lin S."/>
            <person name="Lin Y."/>
            <person name="Liou J."/>
            <person name="Liu S."/>
            <person name="Hsing Y."/>
            <person name="Raghuvanshi S."/>
            <person name="Mohanty A."/>
            <person name="Bharti A.K."/>
            <person name="Gaur A."/>
            <person name="Gupta V."/>
            <person name="Kumar D."/>
            <person name="Ravi V."/>
            <person name="Vij S."/>
            <person name="Kapur A."/>
            <person name="Khurana P."/>
            <person name="Khurana P."/>
            <person name="Khurana J.P."/>
            <person name="Tyagi A.K."/>
            <person name="Gaikwad K."/>
            <person name="Singh A."/>
            <person name="Dalal V."/>
            <person name="Srivastava S."/>
            <person name="Dixit A."/>
            <person name="Pal A.K."/>
            <person name="Ghazi I.A."/>
            <person name="Yadav M."/>
            <person name="Pandit A."/>
            <person name="Bhargava A."/>
            <person name="Sureshbabu K."/>
            <person name="Batra K."/>
            <person name="Sharma T.R."/>
            <person name="Mohapatra T."/>
            <person name="Singh N.K."/>
            <person name="Messing J."/>
            <person name="Nelson A.B."/>
            <person name="Fuks G."/>
            <person name="Kavchok S."/>
            <person name="Keizer G."/>
            <person name="Linton E."/>
            <person name="Llaca V."/>
            <person name="Song R."/>
            <person name="Tanyolac B."/>
            <person name="Young S."/>
            <person name="Ho-Il K."/>
            <person name="Hahn J.H."/>
            <person name="Sangsakoo G."/>
            <person name="Vanavichit A."/>
            <person name="de Mattos Luiz.A.T."/>
            <person name="Zimmer P.D."/>
            <person name="Malone G."/>
            <person name="Dellagostin O."/>
            <person name="de Oliveira A.C."/>
            <person name="Bevan M."/>
            <person name="Bancroft I."/>
            <person name="Minx P."/>
            <person name="Cordum H."/>
            <person name="Wilson R."/>
            <person name="Cheng Z."/>
            <person name="Jin W."/>
            <person name="Jiang J."/>
            <person name="Leong S.A."/>
            <person name="Iwama H."/>
            <person name="Gojobori T."/>
            <person name="Itoh T."/>
            <person name="Niimura Y."/>
            <person name="Fujii Y."/>
            <person name="Habara T."/>
            <person name="Sakai H."/>
            <person name="Sato Y."/>
            <person name="Wilson G."/>
            <person name="Kumar K."/>
            <person name="McCouch S."/>
            <person name="Juretic N."/>
            <person name="Hoen D."/>
            <person name="Wright S."/>
            <person name="Bruskiewich R."/>
            <person name="Bureau T."/>
            <person name="Miyao A."/>
            <person name="Hirochika H."/>
            <person name="Nishikawa T."/>
            <person name="Kadowaki K."/>
            <person name="Sugiura M."/>
            <person name="Burr B."/>
            <person name="Sasaki T."/>
        </authorList>
    </citation>
    <scope>NUCLEOTIDE SEQUENCE [LARGE SCALE GENOMIC DNA]</scope>
    <source>
        <strain evidence="3">cv. Nipponbare</strain>
    </source>
</reference>
<dbReference type="PANTHER" id="PTHR23101:SF63">
    <property type="entry name" value="VACUOLAR PROTEIN SORTING-ASSOCIATED PROTEIN 9A-LIKE ISOFORM X1"/>
    <property type="match status" value="1"/>
</dbReference>
<evidence type="ECO:0000313" key="3">
    <source>
        <dbReference type="Proteomes" id="UP000000763"/>
    </source>
</evidence>
<protein>
    <submittedName>
        <fullName evidence="2">Vacuolar sorting protein (With alternative splicing)</fullName>
    </submittedName>
</protein>